<evidence type="ECO:0000256" key="1">
    <source>
        <dbReference type="SAM" id="MobiDB-lite"/>
    </source>
</evidence>
<dbReference type="EMBL" id="BGZN01000018">
    <property type="protein sequence ID" value="GBR73728.1"/>
    <property type="molecule type" value="Genomic_DNA"/>
</dbReference>
<organism evidence="2 3">
    <name type="scientific">Termititenax aidoneus</name>
    <dbReference type="NCBI Taxonomy" id="2218524"/>
    <lineage>
        <taxon>Bacteria</taxon>
        <taxon>Bacillati</taxon>
        <taxon>Candidatus Margulisiibacteriota</taxon>
        <taxon>Candidatus Termititenacia</taxon>
        <taxon>Candidatus Termititenacales</taxon>
        <taxon>Candidatus Termititenacaceae</taxon>
        <taxon>Candidatus Termititenax</taxon>
    </lineage>
</organism>
<feature type="region of interest" description="Disordered" evidence="1">
    <location>
        <begin position="235"/>
        <end position="284"/>
    </location>
</feature>
<dbReference type="AlphaFoldDB" id="A0A388TBK8"/>
<feature type="compositionally biased region" description="Polar residues" evidence="1">
    <location>
        <begin position="235"/>
        <end position="247"/>
    </location>
</feature>
<feature type="compositionally biased region" description="Polar residues" evidence="1">
    <location>
        <begin position="256"/>
        <end position="284"/>
    </location>
</feature>
<feature type="region of interest" description="Disordered" evidence="1">
    <location>
        <begin position="154"/>
        <end position="184"/>
    </location>
</feature>
<gene>
    <name evidence="2" type="ORF">NO1_1041</name>
</gene>
<protein>
    <submittedName>
        <fullName evidence="2">Phage tail fiber protein</fullName>
    </submittedName>
</protein>
<feature type="region of interest" description="Disordered" evidence="1">
    <location>
        <begin position="63"/>
        <end position="101"/>
    </location>
</feature>
<reference evidence="2 3" key="1">
    <citation type="journal article" date="2019" name="ISME J.">
        <title>Genome analyses of uncultured TG2/ZB3 bacteria in 'Margulisbacteria' specifically attached to ectosymbiotic spirochetes of protists in the termite gut.</title>
        <authorList>
            <person name="Utami Y.D."/>
            <person name="Kuwahara H."/>
            <person name="Igai K."/>
            <person name="Murakami T."/>
            <person name="Sugaya K."/>
            <person name="Morikawa T."/>
            <person name="Nagura Y."/>
            <person name="Yuki M."/>
            <person name="Deevong P."/>
            <person name="Inoue T."/>
            <person name="Kihara K."/>
            <person name="Lo N."/>
            <person name="Yamada A."/>
            <person name="Ohkuma M."/>
            <person name="Hongoh Y."/>
        </authorList>
    </citation>
    <scope>NUCLEOTIDE SEQUENCE [LARGE SCALE GENOMIC DNA]</scope>
    <source>
        <strain evidence="2">NkOx7-01</strain>
    </source>
</reference>
<keyword evidence="3" id="KW-1185">Reference proteome</keyword>
<proteinExistence type="predicted"/>
<name>A0A388TBK8_TERA1</name>
<feature type="compositionally biased region" description="Polar residues" evidence="1">
    <location>
        <begin position="73"/>
        <end position="101"/>
    </location>
</feature>
<comment type="caution">
    <text evidence="2">The sequence shown here is derived from an EMBL/GenBank/DDBJ whole genome shotgun (WGS) entry which is preliminary data.</text>
</comment>
<evidence type="ECO:0000313" key="2">
    <source>
        <dbReference type="EMBL" id="GBR73728.1"/>
    </source>
</evidence>
<dbReference type="SUPFAM" id="SSF88874">
    <property type="entry name" value="Receptor-binding domain of short tail fibre protein gp12"/>
    <property type="match status" value="1"/>
</dbReference>
<evidence type="ECO:0000313" key="3">
    <source>
        <dbReference type="Proteomes" id="UP000269352"/>
    </source>
</evidence>
<feature type="compositionally biased region" description="Polar residues" evidence="1">
    <location>
        <begin position="161"/>
        <end position="174"/>
    </location>
</feature>
<sequence>MTRILHTKVETGKPLLASDITNLTFFPVGTILMMDGSWQDGRGGWYICDGTDNTPDLRNLFIRGGASSGSKGGNDQPSVTLTSANIPQHNHSFSGETTVTGVNDTGHTHSVTAAGIITGLGTHNHTITNNEGTHSHTITANEGTHNHTIAANGGTHGHTINDPQHSHSISTSGRHGQDNDAAHPSAAWDYGDVYWATTSTKTSTSESTGITVVANQGSHTHTITSNEGGHTHTITSSEGGHSHNVTTGEGGHEHSFTGSAATSGEPSGTHAHSVTLSAGNTGNTGENAPFTVDTVPAYYSVIYIKKMKEYV</sequence>
<dbReference type="Proteomes" id="UP000269352">
    <property type="component" value="Unassembled WGS sequence"/>
</dbReference>
<accession>A0A388TBK8</accession>